<dbReference type="PRINTS" id="PR01036">
    <property type="entry name" value="TCRTETB"/>
</dbReference>
<feature type="transmembrane region" description="Helical" evidence="8">
    <location>
        <begin position="363"/>
        <end position="388"/>
    </location>
</feature>
<evidence type="ECO:0000313" key="11">
    <source>
        <dbReference type="Proteomes" id="UP001595872"/>
    </source>
</evidence>
<evidence type="ECO:0000256" key="4">
    <source>
        <dbReference type="ARBA" id="ARBA00022692"/>
    </source>
</evidence>
<keyword evidence="2" id="KW-0813">Transport</keyword>
<name>A0ABV9TXU2_9ACTN</name>
<feature type="transmembrane region" description="Helical" evidence="8">
    <location>
        <begin position="333"/>
        <end position="351"/>
    </location>
</feature>
<feature type="transmembrane region" description="Helical" evidence="8">
    <location>
        <begin position="436"/>
        <end position="458"/>
    </location>
</feature>
<dbReference type="PANTHER" id="PTHR42718">
    <property type="entry name" value="MAJOR FACILITATOR SUPERFAMILY MULTIDRUG TRANSPORTER MFSC"/>
    <property type="match status" value="1"/>
</dbReference>
<dbReference type="EMBL" id="JBHSIT010000003">
    <property type="protein sequence ID" value="MFC4908389.1"/>
    <property type="molecule type" value="Genomic_DNA"/>
</dbReference>
<keyword evidence="5 8" id="KW-1133">Transmembrane helix</keyword>
<keyword evidence="4 8" id="KW-0812">Transmembrane</keyword>
<dbReference type="RefSeq" id="WP_378254951.1">
    <property type="nucleotide sequence ID" value="NZ_JBHSIT010000003.1"/>
</dbReference>
<dbReference type="PROSITE" id="PS00216">
    <property type="entry name" value="SUGAR_TRANSPORT_1"/>
    <property type="match status" value="1"/>
</dbReference>
<feature type="transmembrane region" description="Helical" evidence="8">
    <location>
        <begin position="49"/>
        <end position="67"/>
    </location>
</feature>
<feature type="transmembrane region" description="Helical" evidence="8">
    <location>
        <begin position="12"/>
        <end position="37"/>
    </location>
</feature>
<dbReference type="InterPro" id="IPR020846">
    <property type="entry name" value="MFS_dom"/>
</dbReference>
<keyword evidence="11" id="KW-1185">Reference proteome</keyword>
<feature type="transmembrane region" description="Helical" evidence="8">
    <location>
        <begin position="268"/>
        <end position="292"/>
    </location>
</feature>
<feature type="domain" description="Major facilitator superfamily (MFS) profile" evidence="9">
    <location>
        <begin position="13"/>
        <end position="463"/>
    </location>
</feature>
<dbReference type="InterPro" id="IPR005829">
    <property type="entry name" value="Sugar_transporter_CS"/>
</dbReference>
<feature type="transmembrane region" description="Helical" evidence="8">
    <location>
        <begin position="409"/>
        <end position="430"/>
    </location>
</feature>
<protein>
    <submittedName>
        <fullName evidence="10">MFS transporter</fullName>
    </submittedName>
</protein>
<keyword evidence="3" id="KW-1003">Cell membrane</keyword>
<feature type="transmembrane region" description="Helical" evidence="8">
    <location>
        <begin position="109"/>
        <end position="129"/>
    </location>
</feature>
<feature type="transmembrane region" description="Helical" evidence="8">
    <location>
        <begin position="199"/>
        <end position="220"/>
    </location>
</feature>
<dbReference type="Proteomes" id="UP001595872">
    <property type="component" value="Unassembled WGS sequence"/>
</dbReference>
<evidence type="ECO:0000256" key="8">
    <source>
        <dbReference type="SAM" id="Phobius"/>
    </source>
</evidence>
<dbReference type="Gene3D" id="1.20.1720.10">
    <property type="entry name" value="Multidrug resistance protein D"/>
    <property type="match status" value="1"/>
</dbReference>
<proteinExistence type="predicted"/>
<evidence type="ECO:0000256" key="6">
    <source>
        <dbReference type="ARBA" id="ARBA00023136"/>
    </source>
</evidence>
<dbReference type="CDD" id="cd17321">
    <property type="entry name" value="MFS_MMR_MDR_like"/>
    <property type="match status" value="1"/>
</dbReference>
<keyword evidence="6 8" id="KW-0472">Membrane</keyword>
<evidence type="ECO:0000256" key="5">
    <source>
        <dbReference type="ARBA" id="ARBA00022989"/>
    </source>
</evidence>
<dbReference type="SUPFAM" id="SSF103473">
    <property type="entry name" value="MFS general substrate transporter"/>
    <property type="match status" value="2"/>
</dbReference>
<dbReference type="PROSITE" id="PS50850">
    <property type="entry name" value="MFS"/>
    <property type="match status" value="1"/>
</dbReference>
<gene>
    <name evidence="10" type="ORF">ACFPCY_13730</name>
</gene>
<dbReference type="NCBIfam" id="TIGR00711">
    <property type="entry name" value="efflux_EmrB"/>
    <property type="match status" value="1"/>
</dbReference>
<comment type="subcellular location">
    <subcellularLocation>
        <location evidence="1">Cell membrane</location>
        <topology evidence="1">Multi-pass membrane protein</topology>
    </subcellularLocation>
</comment>
<evidence type="ECO:0000313" key="10">
    <source>
        <dbReference type="EMBL" id="MFC4908389.1"/>
    </source>
</evidence>
<dbReference type="InterPro" id="IPR011701">
    <property type="entry name" value="MFS"/>
</dbReference>
<accession>A0ABV9TXU2</accession>
<organism evidence="10 11">
    <name type="scientific">Actinomadura gamaensis</name>
    <dbReference type="NCBI Taxonomy" id="1763541"/>
    <lineage>
        <taxon>Bacteria</taxon>
        <taxon>Bacillati</taxon>
        <taxon>Actinomycetota</taxon>
        <taxon>Actinomycetes</taxon>
        <taxon>Streptosporangiales</taxon>
        <taxon>Thermomonosporaceae</taxon>
        <taxon>Actinomadura</taxon>
    </lineage>
</organism>
<dbReference type="PANTHER" id="PTHR42718:SF46">
    <property type="entry name" value="BLR6921 PROTEIN"/>
    <property type="match status" value="1"/>
</dbReference>
<dbReference type="Gene3D" id="1.20.1250.20">
    <property type="entry name" value="MFS general substrate transporter like domains"/>
    <property type="match status" value="1"/>
</dbReference>
<comment type="caution">
    <text evidence="10">The sequence shown here is derived from an EMBL/GenBank/DDBJ whole genome shotgun (WGS) entry which is preliminary data.</text>
</comment>
<evidence type="ECO:0000256" key="3">
    <source>
        <dbReference type="ARBA" id="ARBA00022475"/>
    </source>
</evidence>
<evidence type="ECO:0000256" key="2">
    <source>
        <dbReference type="ARBA" id="ARBA00022448"/>
    </source>
</evidence>
<evidence type="ECO:0000256" key="7">
    <source>
        <dbReference type="SAM" id="MobiDB-lite"/>
    </source>
</evidence>
<evidence type="ECO:0000256" key="1">
    <source>
        <dbReference type="ARBA" id="ARBA00004651"/>
    </source>
</evidence>
<feature type="region of interest" description="Disordered" evidence="7">
    <location>
        <begin position="462"/>
        <end position="485"/>
    </location>
</feature>
<evidence type="ECO:0000259" key="9">
    <source>
        <dbReference type="PROSITE" id="PS50850"/>
    </source>
</evidence>
<feature type="transmembrane region" description="Helical" evidence="8">
    <location>
        <begin position="166"/>
        <end position="187"/>
    </location>
</feature>
<feature type="transmembrane region" description="Helical" evidence="8">
    <location>
        <begin position="226"/>
        <end position="247"/>
    </location>
</feature>
<dbReference type="Pfam" id="PF07690">
    <property type="entry name" value="MFS_1"/>
    <property type="match status" value="1"/>
</dbReference>
<dbReference type="InterPro" id="IPR036259">
    <property type="entry name" value="MFS_trans_sf"/>
</dbReference>
<feature type="transmembrane region" description="Helical" evidence="8">
    <location>
        <begin position="141"/>
        <end position="160"/>
    </location>
</feature>
<feature type="transmembrane region" description="Helical" evidence="8">
    <location>
        <begin position="304"/>
        <end position="326"/>
    </location>
</feature>
<reference evidence="11" key="1">
    <citation type="journal article" date="2019" name="Int. J. Syst. Evol. Microbiol.">
        <title>The Global Catalogue of Microorganisms (GCM) 10K type strain sequencing project: providing services to taxonomists for standard genome sequencing and annotation.</title>
        <authorList>
            <consortium name="The Broad Institute Genomics Platform"/>
            <consortium name="The Broad Institute Genome Sequencing Center for Infectious Disease"/>
            <person name="Wu L."/>
            <person name="Ma J."/>
        </authorList>
    </citation>
    <scope>NUCLEOTIDE SEQUENCE [LARGE SCALE GENOMIC DNA]</scope>
    <source>
        <strain evidence="11">KLKA75</strain>
    </source>
</reference>
<sequence>MTKETRRVPDWAVLTVLCLGQGMVVLDVSIVNVALPAIRDDLGFSAGDLQWVVNAYAVIYAGFLLLGGRAADLFGRRRVFAAGLLLFTAASLVAGLAQNDGTLVAARAVQGLGGAVLSPATLTILTTTFSEGPRRAKAMGVWSAVSAGGTAVGSVLGGVLTDALDWRWVFFVNLPIGLVSLLAARRVLPATRPVAGRRLDLAGAVLVTAGLLAFVYGTIAGPRHGWGAPVTLIALIGGIALIAWFVVHEARVAREPLLAFRVLRLRSVAGANTMMFWLCCAVIAHFFFLTLYMQNVLSYTPFEAGLAFLPGAVAMSAAAYAGPALAKRVGPRALLTFGPLGAAAGLGWLALVPADGHFLGDLLVPMVLVTAGTGFAMTGLALSATAGVPREEAGLASGLFSTTRQVGGAVGLAVLAAVAAAVSGTGAATARTLTDGYSAAFATAAVFALVAVVSSAVLPRAPKAAPPVAPGPDERSDAEAAVPAE</sequence>
<feature type="transmembrane region" description="Helical" evidence="8">
    <location>
        <begin position="79"/>
        <end position="97"/>
    </location>
</feature>
<dbReference type="InterPro" id="IPR004638">
    <property type="entry name" value="EmrB-like"/>
</dbReference>